<feature type="region of interest" description="Disordered" evidence="4">
    <location>
        <begin position="332"/>
        <end position="364"/>
    </location>
</feature>
<evidence type="ECO:0000256" key="3">
    <source>
        <dbReference type="ARBA" id="ARBA00022833"/>
    </source>
</evidence>
<feature type="compositionally biased region" description="Polar residues" evidence="4">
    <location>
        <begin position="292"/>
        <end position="306"/>
    </location>
</feature>
<dbReference type="GO" id="GO:0008270">
    <property type="term" value="F:zinc ion binding"/>
    <property type="evidence" value="ECO:0007669"/>
    <property type="project" value="UniProtKB-KW"/>
</dbReference>
<feature type="region of interest" description="Disordered" evidence="4">
    <location>
        <begin position="116"/>
        <end position="146"/>
    </location>
</feature>
<dbReference type="SMART" id="SM00293">
    <property type="entry name" value="PWWP"/>
    <property type="match status" value="1"/>
</dbReference>
<feature type="compositionally biased region" description="Basic and acidic residues" evidence="4">
    <location>
        <begin position="567"/>
        <end position="588"/>
    </location>
</feature>
<dbReference type="PROSITE" id="PS51050">
    <property type="entry name" value="ZF_CW"/>
    <property type="match status" value="1"/>
</dbReference>
<dbReference type="PANTHER" id="PTHR15999:SF2">
    <property type="entry name" value="ZINC FINGER CW-TYPE PWWP DOMAIN PROTEIN 1"/>
    <property type="match status" value="1"/>
</dbReference>
<feature type="compositionally biased region" description="Polar residues" evidence="4">
    <location>
        <begin position="78"/>
        <end position="87"/>
    </location>
</feature>
<evidence type="ECO:0000313" key="8">
    <source>
        <dbReference type="Proteomes" id="UP000291343"/>
    </source>
</evidence>
<evidence type="ECO:0008006" key="9">
    <source>
        <dbReference type="Google" id="ProtNLM"/>
    </source>
</evidence>
<evidence type="ECO:0000256" key="1">
    <source>
        <dbReference type="ARBA" id="ARBA00022723"/>
    </source>
</evidence>
<feature type="compositionally biased region" description="Basic residues" evidence="4">
    <location>
        <begin position="244"/>
        <end position="254"/>
    </location>
</feature>
<feature type="compositionally biased region" description="Basic residues" evidence="4">
    <location>
        <begin position="881"/>
        <end position="901"/>
    </location>
</feature>
<feature type="domain" description="CW-type" evidence="6">
    <location>
        <begin position="655"/>
        <end position="709"/>
    </location>
</feature>
<protein>
    <recommendedName>
        <fullName evidence="9">PWWP domain-containing protein</fullName>
    </recommendedName>
</protein>
<dbReference type="OrthoDB" id="757982at2759"/>
<comment type="caution">
    <text evidence="7">The sequence shown here is derived from an EMBL/GenBank/DDBJ whole genome shotgun (WGS) entry which is preliminary data.</text>
</comment>
<evidence type="ECO:0000259" key="6">
    <source>
        <dbReference type="PROSITE" id="PS51050"/>
    </source>
</evidence>
<feature type="region of interest" description="Disordered" evidence="4">
    <location>
        <begin position="22"/>
        <end position="87"/>
    </location>
</feature>
<dbReference type="InterPro" id="IPR011124">
    <property type="entry name" value="Znf_CW"/>
</dbReference>
<feature type="region of interest" description="Disordered" evidence="4">
    <location>
        <begin position="387"/>
        <end position="601"/>
    </location>
</feature>
<gene>
    <name evidence="7" type="ORF">LSTR_LSTR001177</name>
</gene>
<feature type="compositionally biased region" description="Low complexity" evidence="4">
    <location>
        <begin position="495"/>
        <end position="506"/>
    </location>
</feature>
<feature type="compositionally biased region" description="Acidic residues" evidence="4">
    <location>
        <begin position="847"/>
        <end position="856"/>
    </location>
</feature>
<feature type="compositionally biased region" description="Basic and acidic residues" evidence="4">
    <location>
        <begin position="938"/>
        <end position="947"/>
    </location>
</feature>
<feature type="region of interest" description="Disordered" evidence="4">
    <location>
        <begin position="845"/>
        <end position="1120"/>
    </location>
</feature>
<feature type="compositionally biased region" description="Basic and acidic residues" evidence="4">
    <location>
        <begin position="507"/>
        <end position="523"/>
    </location>
</feature>
<evidence type="ECO:0000256" key="4">
    <source>
        <dbReference type="SAM" id="MobiDB-lite"/>
    </source>
</evidence>
<feature type="compositionally biased region" description="Basic and acidic residues" evidence="4">
    <location>
        <begin position="439"/>
        <end position="449"/>
    </location>
</feature>
<dbReference type="InParanoid" id="A0A482X242"/>
<keyword evidence="2" id="KW-0863">Zinc-finger</keyword>
<feature type="compositionally biased region" description="Polar residues" evidence="4">
    <location>
        <begin position="390"/>
        <end position="407"/>
    </location>
</feature>
<feature type="compositionally biased region" description="Acidic residues" evidence="4">
    <location>
        <begin position="948"/>
        <end position="965"/>
    </location>
</feature>
<dbReference type="Proteomes" id="UP000291343">
    <property type="component" value="Unassembled WGS sequence"/>
</dbReference>
<feature type="compositionally biased region" description="Low complexity" evidence="4">
    <location>
        <begin position="589"/>
        <end position="601"/>
    </location>
</feature>
<dbReference type="Gene3D" id="2.30.30.140">
    <property type="match status" value="1"/>
</dbReference>
<reference evidence="7 8" key="1">
    <citation type="journal article" date="2017" name="Gigascience">
        <title>Genome sequence of the small brown planthopper, Laodelphax striatellus.</title>
        <authorList>
            <person name="Zhu J."/>
            <person name="Jiang F."/>
            <person name="Wang X."/>
            <person name="Yang P."/>
            <person name="Bao Y."/>
            <person name="Zhao W."/>
            <person name="Wang W."/>
            <person name="Lu H."/>
            <person name="Wang Q."/>
            <person name="Cui N."/>
            <person name="Li J."/>
            <person name="Chen X."/>
            <person name="Luo L."/>
            <person name="Yu J."/>
            <person name="Kang L."/>
            <person name="Cui F."/>
        </authorList>
    </citation>
    <scope>NUCLEOTIDE SEQUENCE [LARGE SCALE GENOMIC DNA]</scope>
    <source>
        <strain evidence="7">Lst14</strain>
    </source>
</reference>
<feature type="domain" description="PWWP" evidence="5">
    <location>
        <begin position="725"/>
        <end position="791"/>
    </location>
</feature>
<dbReference type="SUPFAM" id="SSF63748">
    <property type="entry name" value="Tudor/PWWP/MBT"/>
    <property type="match status" value="1"/>
</dbReference>
<keyword evidence="3" id="KW-0862">Zinc</keyword>
<dbReference type="PANTHER" id="PTHR15999">
    <property type="entry name" value="ZINC FINGER CW-TYPE PWWP DOMAIN PROTEIN 1"/>
    <property type="match status" value="1"/>
</dbReference>
<dbReference type="EMBL" id="QKKF02019844">
    <property type="protein sequence ID" value="RZF39656.1"/>
    <property type="molecule type" value="Genomic_DNA"/>
</dbReference>
<feature type="compositionally biased region" description="Low complexity" evidence="4">
    <location>
        <begin position="275"/>
        <end position="291"/>
    </location>
</feature>
<accession>A0A482X242</accession>
<keyword evidence="1" id="KW-0479">Metal-binding</keyword>
<feature type="compositionally biased region" description="Low complexity" evidence="4">
    <location>
        <begin position="48"/>
        <end position="68"/>
    </location>
</feature>
<evidence type="ECO:0000313" key="7">
    <source>
        <dbReference type="EMBL" id="RZF39656.1"/>
    </source>
</evidence>
<dbReference type="GO" id="GO:0005634">
    <property type="term" value="C:nucleus"/>
    <property type="evidence" value="ECO:0007669"/>
    <property type="project" value="TreeGrafter"/>
</dbReference>
<evidence type="ECO:0000256" key="2">
    <source>
        <dbReference type="ARBA" id="ARBA00022771"/>
    </source>
</evidence>
<feature type="compositionally biased region" description="Basic and acidic residues" evidence="4">
    <location>
        <begin position="213"/>
        <end position="231"/>
    </location>
</feature>
<feature type="compositionally biased region" description="Acidic residues" evidence="4">
    <location>
        <begin position="1026"/>
        <end position="1056"/>
    </location>
</feature>
<keyword evidence="8" id="KW-1185">Reference proteome</keyword>
<dbReference type="InterPro" id="IPR000313">
    <property type="entry name" value="PWWP_dom"/>
</dbReference>
<dbReference type="CDD" id="cd20145">
    <property type="entry name" value="PWWP_ZCWPW1"/>
    <property type="match status" value="1"/>
</dbReference>
<sequence length="1150" mass="128110">MEDTTKKGKIVPNFKNLGFIVPKKKSSKNTDKRGDDSCSSTEESPKIADYSSDSSNASSASLSDVSDSITNKIREDSTTLTEAKSVSGIKTSNEKLDFKKPFSAIFNKISKKLTKPSIKSDSGEMAPKSTAKTPSETKVVGTPMSDERYEDLFDSVIKRYSQEDAPAETDTKLDDATPVSSANSNIEKESNEQLTKTDSVIIPNNVNGAAGSEKSKDENIPNMEDNQKKGEMNPLLKGLGFIVPKKKKKSKNAVKRGGDGSETEDSPRIADESSDSSIASSASLSDVSDTSCTYKSRQTSTTSTDAKSVPGIEKMKEKMDFKKPFSALFKKISKKPTEPTTSESNKMVAKSTPKIPSEKKIVGKPMSNEEYEDLFDRVIKLYSHEDSAAETDTSFDNNSVPLSTADTTEFEEESNEQLSKTDEDIIPNSIDGAAGSETSKNENAVEKKQPAFAKPTAVPKKSPGFKKVSSSNVAEKSKGSTNAKELSRPLVPTTSVGASVSNSSSSDAKEDMKNGESRNDVKKTHISKTSMSVDEKKSSEPSEENITKPKKVSNKPSSFAITNKQGKAKDGSKSLESKRSTSSSKEKQSPSSSSSERGSSKINMYNFEEDEGAGTSGYLNTGTQNTVWGKDRRIVYDPLPRSKNYKEQMLYLRKSRNIGLWVQCSNKECGKYRYCRDLKDPLEVPKVWTCSMNTDLEFNSCLFPQQRQPWSVENEVDVIENKYTAGSVVWAMVPGYPWWPAIVDDDPNVEMFWWCNDPASSKPIMYHVAFFDQKVSRAWVHEASIQPFIPTKNMTPKILQNNKALADRLWAARAEAISALSMSVPERLEKFGFISRFNGPIRKNTLEIDDSSEDDDSQRKRRHPTATATPSRLHSPTHGERKTRKRQLISKKKRSLKRQKMVRQLMAKKPYCPTVPGSDSTEEEEELGSENENEPMQIDEKEEHEIRDEEGEGNDEIEETDDEAEEKNVEENENEGASLIEDSDEDESIIADKENVDENQNVCEDSFRQLRNGNKIRDKVTHGIGEPDDDAEDKNVEEDENEGASLIEDSDEDESIIVDKENVDENQNVSEDSFKQLQNGNKIRDKVTDEIEEPDDDAEDKNLEEDENEGAFLIEDSDEDESIIADKENVDENQNVHTEVALLFLQFLFH</sequence>
<feature type="region of interest" description="Disordered" evidence="4">
    <location>
        <begin position="160"/>
        <end position="313"/>
    </location>
</feature>
<dbReference type="Gene3D" id="3.30.40.100">
    <property type="match status" value="1"/>
</dbReference>
<dbReference type="AlphaFoldDB" id="A0A482X242"/>
<name>A0A482X242_LAOST</name>
<feature type="compositionally biased region" description="Polar residues" evidence="4">
    <location>
        <begin position="468"/>
        <end position="484"/>
    </location>
</feature>
<dbReference type="InterPro" id="IPR042778">
    <property type="entry name" value="ZCWPW1/ZCWPW2"/>
</dbReference>
<feature type="compositionally biased region" description="Polar residues" evidence="4">
    <location>
        <begin position="192"/>
        <end position="207"/>
    </location>
</feature>
<feature type="compositionally biased region" description="Polar residues" evidence="4">
    <location>
        <begin position="1065"/>
        <end position="1081"/>
    </location>
</feature>
<dbReference type="Pfam" id="PF07496">
    <property type="entry name" value="zf-CW"/>
    <property type="match status" value="1"/>
</dbReference>
<proteinExistence type="predicted"/>
<feature type="compositionally biased region" description="Acidic residues" evidence="4">
    <location>
        <begin position="920"/>
        <end position="933"/>
    </location>
</feature>
<dbReference type="PROSITE" id="PS50812">
    <property type="entry name" value="PWWP"/>
    <property type="match status" value="1"/>
</dbReference>
<feature type="compositionally biased region" description="Polar residues" evidence="4">
    <location>
        <begin position="554"/>
        <end position="565"/>
    </location>
</feature>
<organism evidence="7 8">
    <name type="scientific">Laodelphax striatellus</name>
    <name type="common">Small brown planthopper</name>
    <name type="synonym">Delphax striatella</name>
    <dbReference type="NCBI Taxonomy" id="195883"/>
    <lineage>
        <taxon>Eukaryota</taxon>
        <taxon>Metazoa</taxon>
        <taxon>Ecdysozoa</taxon>
        <taxon>Arthropoda</taxon>
        <taxon>Hexapoda</taxon>
        <taxon>Insecta</taxon>
        <taxon>Pterygota</taxon>
        <taxon>Neoptera</taxon>
        <taxon>Paraneoptera</taxon>
        <taxon>Hemiptera</taxon>
        <taxon>Auchenorrhyncha</taxon>
        <taxon>Fulgoroidea</taxon>
        <taxon>Delphacidae</taxon>
        <taxon>Criomorphinae</taxon>
        <taxon>Laodelphax</taxon>
    </lineage>
</organism>
<dbReference type="Pfam" id="PF00855">
    <property type="entry name" value="PWWP"/>
    <property type="match status" value="1"/>
</dbReference>
<feature type="compositionally biased region" description="Acidic residues" evidence="4">
    <location>
        <begin position="1090"/>
        <end position="1120"/>
    </location>
</feature>
<evidence type="ECO:0000259" key="5">
    <source>
        <dbReference type="PROSITE" id="PS50812"/>
    </source>
</evidence>